<gene>
    <name evidence="2" type="ORF">Acaty_m0081</name>
</gene>
<dbReference type="KEGG" id="acz:Acaty_m0081"/>
<feature type="transmembrane region" description="Helical" evidence="1">
    <location>
        <begin position="101"/>
        <end position="123"/>
    </location>
</feature>
<reference evidence="2 3" key="1">
    <citation type="journal article" date="2009" name="J. Bacteriol.">
        <title>Draft genome sequence of the extremely acidophilic bacterium Acidithiobacillus caldus ATCC 51756 reveals metabolic versatility in the genus Acidithiobacillus.</title>
        <authorList>
            <person name="Valdes J."/>
            <person name="Quatrini R."/>
            <person name="Hallberg K."/>
            <person name="Dopson M."/>
            <person name="Valenzuela P.D."/>
            <person name="Holmes D.S."/>
        </authorList>
    </citation>
    <scope>NUCLEOTIDE SEQUENCE [LARGE SCALE GENOMIC DNA]</scope>
    <source>
        <strain evidence="3">ATCC 51756 / DSM 8584 / KU</strain>
        <plasmid evidence="3">megaPlasmid mpAca1.1</plasmid>
    </source>
</reference>
<protein>
    <recommendedName>
        <fullName evidence="4">Membrane-anchored protein</fullName>
    </recommendedName>
</protein>
<feature type="transmembrane region" description="Helical" evidence="1">
    <location>
        <begin position="79"/>
        <end position="95"/>
    </location>
</feature>
<feature type="transmembrane region" description="Helical" evidence="1">
    <location>
        <begin position="52"/>
        <end position="72"/>
    </location>
</feature>
<feature type="transmembrane region" description="Helical" evidence="1">
    <location>
        <begin position="197"/>
        <end position="215"/>
    </location>
</feature>
<keyword evidence="2" id="KW-0614">Plasmid</keyword>
<dbReference type="HOGENOM" id="CLU_070268_0_0_6"/>
<evidence type="ECO:0000313" key="3">
    <source>
        <dbReference type="Proteomes" id="UP000005522"/>
    </source>
</evidence>
<accession>A0A059ZV38</accession>
<keyword evidence="1" id="KW-0472">Membrane</keyword>
<organism evidence="2 3">
    <name type="scientific">Acidithiobacillus caldus (strain ATCC 51756 / DSM 8584 / KU)</name>
    <dbReference type="NCBI Taxonomy" id="637389"/>
    <lineage>
        <taxon>Bacteria</taxon>
        <taxon>Pseudomonadati</taxon>
        <taxon>Pseudomonadota</taxon>
        <taxon>Acidithiobacillia</taxon>
        <taxon>Acidithiobacillales</taxon>
        <taxon>Acidithiobacillaceae</taxon>
        <taxon>Acidithiobacillus</taxon>
    </lineage>
</organism>
<feature type="transmembrane region" description="Helical" evidence="1">
    <location>
        <begin position="143"/>
        <end position="159"/>
    </location>
</feature>
<evidence type="ECO:0000313" key="2">
    <source>
        <dbReference type="EMBL" id="AIA56654.1"/>
    </source>
</evidence>
<dbReference type="Proteomes" id="UP000005522">
    <property type="component" value="Plasmid megap mpAca1.1"/>
</dbReference>
<dbReference type="AlphaFoldDB" id="A0A059ZV38"/>
<evidence type="ECO:0008006" key="4">
    <source>
        <dbReference type="Google" id="ProtNLM"/>
    </source>
</evidence>
<dbReference type="eggNOG" id="COG4705">
    <property type="taxonomic scope" value="Bacteria"/>
</dbReference>
<sequence length="263" mass="28853">MPQNASAEYAANDYQSLLKVPKITLYFWIAKLVSTALGEATSDYLVFHTNPYAAVLGCGLLFSVALVLQVLSDRYVAQYYWFAVIMVSIFGTQIADVTHVVLGVPYLLSTALFFVTLIGILILWKRSEGTLSIHSVHTRRREIFYWSTIVATFALGTAAGDMTASSLQLGYLQSGVLFTILFSVPVIAYLMFDLNEIAAFWIAYILTRPIGASFADWTDKPIQVGGLGLGTGPVSAFLGCAMLLLLALIVKTRIDDPNRELTN</sequence>
<proteinExistence type="predicted"/>
<evidence type="ECO:0000256" key="1">
    <source>
        <dbReference type="SAM" id="Phobius"/>
    </source>
</evidence>
<keyword evidence="1" id="KW-0812">Transmembrane</keyword>
<name>A0A059ZV38_ACICK</name>
<geneLocation type="plasmid" evidence="3">
    <name>megaPlasmid mpAca1.1</name>
</geneLocation>
<keyword evidence="1" id="KW-1133">Transmembrane helix</keyword>
<feature type="transmembrane region" description="Helical" evidence="1">
    <location>
        <begin position="227"/>
        <end position="250"/>
    </location>
</feature>
<dbReference type="EMBL" id="CP005987">
    <property type="protein sequence ID" value="AIA56654.1"/>
    <property type="molecule type" value="Genomic_DNA"/>
</dbReference>
<dbReference type="InterPro" id="IPR007136">
    <property type="entry name" value="DUF347"/>
</dbReference>
<feature type="transmembrane region" description="Helical" evidence="1">
    <location>
        <begin position="171"/>
        <end position="190"/>
    </location>
</feature>
<dbReference type="RefSeq" id="WP_040131355.1">
    <property type="nucleotide sequence ID" value="NZ_CP005987.1"/>
</dbReference>
<dbReference type="Pfam" id="PF03988">
    <property type="entry name" value="DUF347"/>
    <property type="match status" value="4"/>
</dbReference>